<accession>S8DRT7</accession>
<evidence type="ECO:0000313" key="1">
    <source>
        <dbReference type="EMBL" id="EPS95382.1"/>
    </source>
</evidence>
<dbReference type="Proteomes" id="UP000015241">
    <property type="component" value="Unassembled WGS sequence"/>
</dbReference>
<dbReference type="HOGENOM" id="CLU_2873798_0_0_1"/>
<name>S8DRT7_FOMSC</name>
<dbReference type="EMBL" id="KE504208">
    <property type="protein sequence ID" value="EPS95382.1"/>
    <property type="molecule type" value="Genomic_DNA"/>
</dbReference>
<sequence>NERLEPLALPPWRRTEASFNGRLRITPAARGTTKEEAAKAHKAMAHGLDEQYDCISLYSDGSLL</sequence>
<organism evidence="1 2">
    <name type="scientific">Fomitopsis schrenkii</name>
    <name type="common">Brown rot fungus</name>
    <dbReference type="NCBI Taxonomy" id="2126942"/>
    <lineage>
        <taxon>Eukaryota</taxon>
        <taxon>Fungi</taxon>
        <taxon>Dikarya</taxon>
        <taxon>Basidiomycota</taxon>
        <taxon>Agaricomycotina</taxon>
        <taxon>Agaricomycetes</taxon>
        <taxon>Polyporales</taxon>
        <taxon>Fomitopsis</taxon>
    </lineage>
</organism>
<proteinExistence type="predicted"/>
<dbReference type="InParanoid" id="S8DRT7"/>
<reference evidence="1 2" key="1">
    <citation type="journal article" date="2012" name="Science">
        <title>The Paleozoic origin of enzymatic lignin decomposition reconstructed from 31 fungal genomes.</title>
        <authorList>
            <person name="Floudas D."/>
            <person name="Binder M."/>
            <person name="Riley R."/>
            <person name="Barry K."/>
            <person name="Blanchette R.A."/>
            <person name="Henrissat B."/>
            <person name="Martinez A.T."/>
            <person name="Otillar R."/>
            <person name="Spatafora J.W."/>
            <person name="Yadav J.S."/>
            <person name="Aerts A."/>
            <person name="Benoit I."/>
            <person name="Boyd A."/>
            <person name="Carlson A."/>
            <person name="Copeland A."/>
            <person name="Coutinho P.M."/>
            <person name="de Vries R.P."/>
            <person name="Ferreira P."/>
            <person name="Findley K."/>
            <person name="Foster B."/>
            <person name="Gaskell J."/>
            <person name="Glotzer D."/>
            <person name="Gorecki P."/>
            <person name="Heitman J."/>
            <person name="Hesse C."/>
            <person name="Hori C."/>
            <person name="Igarashi K."/>
            <person name="Jurgens J.A."/>
            <person name="Kallen N."/>
            <person name="Kersten P."/>
            <person name="Kohler A."/>
            <person name="Kuees U."/>
            <person name="Kumar T.K.A."/>
            <person name="Kuo A."/>
            <person name="LaButti K."/>
            <person name="Larrondo L.F."/>
            <person name="Lindquist E."/>
            <person name="Ling A."/>
            <person name="Lombard V."/>
            <person name="Lucas S."/>
            <person name="Lundell T."/>
            <person name="Martin R."/>
            <person name="McLaughlin D.J."/>
            <person name="Morgenstern I."/>
            <person name="Morin E."/>
            <person name="Murat C."/>
            <person name="Nagy L.G."/>
            <person name="Nolan M."/>
            <person name="Ohm R.A."/>
            <person name="Patyshakuliyeva A."/>
            <person name="Rokas A."/>
            <person name="Ruiz-Duenas F.J."/>
            <person name="Sabat G."/>
            <person name="Salamov A."/>
            <person name="Samejima M."/>
            <person name="Schmutz J."/>
            <person name="Slot J.C."/>
            <person name="St John F."/>
            <person name="Stenlid J."/>
            <person name="Sun H."/>
            <person name="Sun S."/>
            <person name="Syed K."/>
            <person name="Tsang A."/>
            <person name="Wiebenga A."/>
            <person name="Young D."/>
            <person name="Pisabarro A."/>
            <person name="Eastwood D.C."/>
            <person name="Martin F."/>
            <person name="Cullen D."/>
            <person name="Grigoriev I.V."/>
            <person name="Hibbett D.S."/>
        </authorList>
    </citation>
    <scope>NUCLEOTIDE SEQUENCE</scope>
    <source>
        <strain evidence="2">FP-58527</strain>
    </source>
</reference>
<protein>
    <submittedName>
        <fullName evidence="1">Uncharacterized protein</fullName>
    </submittedName>
</protein>
<feature type="non-terminal residue" evidence="1">
    <location>
        <position position="1"/>
    </location>
</feature>
<evidence type="ECO:0000313" key="2">
    <source>
        <dbReference type="Proteomes" id="UP000015241"/>
    </source>
</evidence>
<feature type="non-terminal residue" evidence="1">
    <location>
        <position position="64"/>
    </location>
</feature>
<keyword evidence="2" id="KW-1185">Reference proteome</keyword>
<dbReference type="AlphaFoldDB" id="S8DRT7"/>
<gene>
    <name evidence="1" type="ORF">FOMPIDRAFT_92153</name>
</gene>